<gene>
    <name evidence="1" type="ORF">NTEN_LOCUS7712</name>
</gene>
<sequence>MFDYEFELLFHCEFDFECDYELELLFHFLKLQTSNICERWSVFPRPPRPPTSTYTRDLDRPGINTGQLIKRSLPASACTRSKRPTMSDRFARLGAINAPLNTRYNTFFSPCEKCQRARDSIMSNNRGISSNFRSPRNSFAETEAEDGALVFRKGIPKKR</sequence>
<keyword evidence="2" id="KW-1185">Reference proteome</keyword>
<proteinExistence type="predicted"/>
<name>A0A6H5GGW3_9HEMI</name>
<dbReference type="AlphaFoldDB" id="A0A6H5GGW3"/>
<dbReference type="Proteomes" id="UP000479000">
    <property type="component" value="Unassembled WGS sequence"/>
</dbReference>
<accession>A0A6H5GGW3</accession>
<organism evidence="1 2">
    <name type="scientific">Nesidiocoris tenuis</name>
    <dbReference type="NCBI Taxonomy" id="355587"/>
    <lineage>
        <taxon>Eukaryota</taxon>
        <taxon>Metazoa</taxon>
        <taxon>Ecdysozoa</taxon>
        <taxon>Arthropoda</taxon>
        <taxon>Hexapoda</taxon>
        <taxon>Insecta</taxon>
        <taxon>Pterygota</taxon>
        <taxon>Neoptera</taxon>
        <taxon>Paraneoptera</taxon>
        <taxon>Hemiptera</taxon>
        <taxon>Heteroptera</taxon>
        <taxon>Panheteroptera</taxon>
        <taxon>Cimicomorpha</taxon>
        <taxon>Miridae</taxon>
        <taxon>Dicyphina</taxon>
        <taxon>Nesidiocoris</taxon>
    </lineage>
</organism>
<evidence type="ECO:0000313" key="1">
    <source>
        <dbReference type="EMBL" id="CAB0001925.1"/>
    </source>
</evidence>
<dbReference type="EMBL" id="CADCXU010011777">
    <property type="protein sequence ID" value="CAB0001925.1"/>
    <property type="molecule type" value="Genomic_DNA"/>
</dbReference>
<reference evidence="1 2" key="1">
    <citation type="submission" date="2020-02" db="EMBL/GenBank/DDBJ databases">
        <authorList>
            <person name="Ferguson B K."/>
        </authorList>
    </citation>
    <scope>NUCLEOTIDE SEQUENCE [LARGE SCALE GENOMIC DNA]</scope>
</reference>
<evidence type="ECO:0000313" key="2">
    <source>
        <dbReference type="Proteomes" id="UP000479000"/>
    </source>
</evidence>
<protein>
    <submittedName>
        <fullName evidence="1">Uncharacterized protein</fullName>
    </submittedName>
</protein>